<keyword evidence="1" id="KW-0812">Transmembrane</keyword>
<comment type="caution">
    <text evidence="2">The sequence shown here is derived from an EMBL/GenBank/DDBJ whole genome shotgun (WGS) entry which is preliminary data.</text>
</comment>
<name>A0A412B5F0_BACUN</name>
<evidence type="ECO:0000313" key="2">
    <source>
        <dbReference type="EMBL" id="RGQ47551.1"/>
    </source>
</evidence>
<accession>A0A412B5F0</accession>
<dbReference type="Proteomes" id="UP000283680">
    <property type="component" value="Unassembled WGS sequence"/>
</dbReference>
<reference evidence="2 3" key="1">
    <citation type="submission" date="2018-08" db="EMBL/GenBank/DDBJ databases">
        <title>A genome reference for cultivated species of the human gut microbiota.</title>
        <authorList>
            <person name="Zou Y."/>
            <person name="Xue W."/>
            <person name="Luo G."/>
        </authorList>
    </citation>
    <scope>NUCLEOTIDE SEQUENCE [LARGE SCALE GENOMIC DNA]</scope>
    <source>
        <strain evidence="2 3">AF28-11</strain>
    </source>
</reference>
<gene>
    <name evidence="2" type="ORF">DWY92_19245</name>
</gene>
<feature type="transmembrane region" description="Helical" evidence="1">
    <location>
        <begin position="51"/>
        <end position="73"/>
    </location>
</feature>
<feature type="transmembrane region" description="Helical" evidence="1">
    <location>
        <begin position="23"/>
        <end position="45"/>
    </location>
</feature>
<protein>
    <recommendedName>
        <fullName evidence="4">Transmembrane protein</fullName>
    </recommendedName>
</protein>
<dbReference type="AlphaFoldDB" id="A0A412B5F0"/>
<organism evidence="2 3">
    <name type="scientific">Bacteroides uniformis</name>
    <dbReference type="NCBI Taxonomy" id="820"/>
    <lineage>
        <taxon>Bacteria</taxon>
        <taxon>Pseudomonadati</taxon>
        <taxon>Bacteroidota</taxon>
        <taxon>Bacteroidia</taxon>
        <taxon>Bacteroidales</taxon>
        <taxon>Bacteroidaceae</taxon>
        <taxon>Bacteroides</taxon>
    </lineage>
</organism>
<evidence type="ECO:0008006" key="4">
    <source>
        <dbReference type="Google" id="ProtNLM"/>
    </source>
</evidence>
<sequence length="106" mass="12355">MDICKVYRGLDSPCKIKGLLSHYFYIVFCAYLVSFVFVLFSFSSILQKGTVLSFLMEAVIELGIPTALYVYFYRKSDKVKIRKDNRVVTISNRGLYRALNQRRYGQ</sequence>
<dbReference type="EMBL" id="QRTH01000015">
    <property type="protein sequence ID" value="RGQ47551.1"/>
    <property type="molecule type" value="Genomic_DNA"/>
</dbReference>
<evidence type="ECO:0000256" key="1">
    <source>
        <dbReference type="SAM" id="Phobius"/>
    </source>
</evidence>
<proteinExistence type="predicted"/>
<evidence type="ECO:0000313" key="3">
    <source>
        <dbReference type="Proteomes" id="UP000283680"/>
    </source>
</evidence>
<keyword evidence="1" id="KW-0472">Membrane</keyword>
<keyword evidence="1" id="KW-1133">Transmembrane helix</keyword>